<reference evidence="1" key="2">
    <citation type="journal article" date="2015" name="Fish Shellfish Immunol.">
        <title>Early steps in the European eel (Anguilla anguilla)-Vibrio vulnificus interaction in the gills: Role of the RtxA13 toxin.</title>
        <authorList>
            <person name="Callol A."/>
            <person name="Pajuelo D."/>
            <person name="Ebbesson L."/>
            <person name="Teles M."/>
            <person name="MacKenzie S."/>
            <person name="Amaro C."/>
        </authorList>
    </citation>
    <scope>NUCLEOTIDE SEQUENCE</scope>
</reference>
<evidence type="ECO:0000313" key="1">
    <source>
        <dbReference type="EMBL" id="JAH39346.1"/>
    </source>
</evidence>
<accession>A0A0E9SDI9</accession>
<sequence length="30" mass="3386">MWLKRLVAPNDFLLAMDWRSPTVGRKAGGV</sequence>
<dbReference type="AlphaFoldDB" id="A0A0E9SDI9"/>
<name>A0A0E9SDI9_ANGAN</name>
<protein>
    <submittedName>
        <fullName evidence="1">Uncharacterized protein</fullName>
    </submittedName>
</protein>
<dbReference type="EMBL" id="GBXM01069231">
    <property type="protein sequence ID" value="JAH39346.1"/>
    <property type="molecule type" value="Transcribed_RNA"/>
</dbReference>
<reference evidence="1" key="1">
    <citation type="submission" date="2014-11" db="EMBL/GenBank/DDBJ databases">
        <authorList>
            <person name="Amaro Gonzalez C."/>
        </authorList>
    </citation>
    <scope>NUCLEOTIDE SEQUENCE</scope>
</reference>
<proteinExistence type="predicted"/>
<organism evidence="1">
    <name type="scientific">Anguilla anguilla</name>
    <name type="common">European freshwater eel</name>
    <name type="synonym">Muraena anguilla</name>
    <dbReference type="NCBI Taxonomy" id="7936"/>
    <lineage>
        <taxon>Eukaryota</taxon>
        <taxon>Metazoa</taxon>
        <taxon>Chordata</taxon>
        <taxon>Craniata</taxon>
        <taxon>Vertebrata</taxon>
        <taxon>Euteleostomi</taxon>
        <taxon>Actinopterygii</taxon>
        <taxon>Neopterygii</taxon>
        <taxon>Teleostei</taxon>
        <taxon>Anguilliformes</taxon>
        <taxon>Anguillidae</taxon>
        <taxon>Anguilla</taxon>
    </lineage>
</organism>